<evidence type="ECO:0000256" key="4">
    <source>
        <dbReference type="ARBA" id="ARBA00023295"/>
    </source>
</evidence>
<evidence type="ECO:0000256" key="3">
    <source>
        <dbReference type="ARBA" id="ARBA00022801"/>
    </source>
</evidence>
<keyword evidence="10" id="KW-1185">Reference proteome</keyword>
<keyword evidence="2 6" id="KW-0732">Signal</keyword>
<dbReference type="GO" id="GO:0016757">
    <property type="term" value="F:glycosyltransferase activity"/>
    <property type="evidence" value="ECO:0007669"/>
    <property type="project" value="TreeGrafter"/>
</dbReference>
<organism evidence="9 10">
    <name type="scientific">Ceraceosorus guamensis</name>
    <dbReference type="NCBI Taxonomy" id="1522189"/>
    <lineage>
        <taxon>Eukaryota</taxon>
        <taxon>Fungi</taxon>
        <taxon>Dikarya</taxon>
        <taxon>Basidiomycota</taxon>
        <taxon>Ustilaginomycotina</taxon>
        <taxon>Exobasidiomycetes</taxon>
        <taxon>Ceraceosorales</taxon>
        <taxon>Ceraceosoraceae</taxon>
        <taxon>Ceraceosorus</taxon>
    </lineage>
</organism>
<keyword evidence="5" id="KW-1015">Disulfide bond</keyword>
<dbReference type="InterPro" id="IPR001002">
    <property type="entry name" value="Chitin-bd_1"/>
</dbReference>
<gene>
    <name evidence="9" type="ORF">IE81DRAFT_175037</name>
</gene>
<accession>A0A316VVQ2</accession>
<evidence type="ECO:0000259" key="8">
    <source>
        <dbReference type="PROSITE" id="PS51762"/>
    </source>
</evidence>
<dbReference type="Gene3D" id="3.30.60.10">
    <property type="entry name" value="Endochitinase-like"/>
    <property type="match status" value="1"/>
</dbReference>
<feature type="domain" description="Chitin-binding type-1" evidence="7">
    <location>
        <begin position="29"/>
        <end position="75"/>
    </location>
</feature>
<dbReference type="GO" id="GO:0005975">
    <property type="term" value="P:carbohydrate metabolic process"/>
    <property type="evidence" value="ECO:0007669"/>
    <property type="project" value="InterPro"/>
</dbReference>
<dbReference type="STRING" id="1522189.A0A316VVQ2"/>
<dbReference type="PROSITE" id="PS51762">
    <property type="entry name" value="GH16_2"/>
    <property type="match status" value="1"/>
</dbReference>
<comment type="caution">
    <text evidence="5">Lacks conserved residue(s) required for the propagation of feature annotation.</text>
</comment>
<dbReference type="GO" id="GO:0008061">
    <property type="term" value="F:chitin binding"/>
    <property type="evidence" value="ECO:0007669"/>
    <property type="project" value="UniProtKB-UniRule"/>
</dbReference>
<dbReference type="PANTHER" id="PTHR10963">
    <property type="entry name" value="GLYCOSYL HYDROLASE-RELATED"/>
    <property type="match status" value="1"/>
</dbReference>
<evidence type="ECO:0000313" key="9">
    <source>
        <dbReference type="EMBL" id="PWN41522.1"/>
    </source>
</evidence>
<keyword evidence="1 5" id="KW-0147">Chitin-binding</keyword>
<keyword evidence="4" id="KW-0326">Glycosidase</keyword>
<dbReference type="InterPro" id="IPR000757">
    <property type="entry name" value="Beta-glucanase-like"/>
</dbReference>
<dbReference type="OrthoDB" id="4781at2759"/>
<feature type="chain" id="PRO_5016292733" evidence="6">
    <location>
        <begin position="26"/>
        <end position="345"/>
    </location>
</feature>
<feature type="signal peptide" evidence="6">
    <location>
        <begin position="1"/>
        <end position="25"/>
    </location>
</feature>
<dbReference type="InterPro" id="IPR018371">
    <property type="entry name" value="Chitin-binding_1_CS"/>
</dbReference>
<sequence>MLARSAAFSCFVAVTLLALLGGTEAAHSDGSCDASSKCPSSTPCCSSSGYCGTSAEFCLAGCDPRSSFSPSSCRALPRCKPLSITFTNKANPTVELASYNGDSSKAPLTIDSGAVRTSKSGLYATVAQKGKAKAGTTLSTTEYIQYGRVTATLRHANNKGIVGAFILMSPTADEIDFEITGGQSRQVQLNMFAQGKAFSGGDSNSATITQGPEFDTADWHAYTLDWSPTRIIYSIDGVEVRTLKRSSFKSKKDGYYKYPATPMRAQVSVWDASDMAKGTVEWAGGRADYSKADSHGTFTTQIRSLTVECHDPESLGAGSAYGFSKSIDAKSGELKVVATSRKTTI</sequence>
<dbReference type="GO" id="GO:0031505">
    <property type="term" value="P:fungal-type cell wall organization"/>
    <property type="evidence" value="ECO:0007669"/>
    <property type="project" value="TreeGrafter"/>
</dbReference>
<keyword evidence="3" id="KW-0378">Hydrolase</keyword>
<dbReference type="PROSITE" id="PS00026">
    <property type="entry name" value="CHIT_BIND_I_1"/>
    <property type="match status" value="1"/>
</dbReference>
<dbReference type="SUPFAM" id="SSF57016">
    <property type="entry name" value="Plant lectins/antimicrobial peptides"/>
    <property type="match status" value="1"/>
</dbReference>
<evidence type="ECO:0000259" key="7">
    <source>
        <dbReference type="PROSITE" id="PS50941"/>
    </source>
</evidence>
<dbReference type="EMBL" id="KZ819392">
    <property type="protein sequence ID" value="PWN41522.1"/>
    <property type="molecule type" value="Genomic_DNA"/>
</dbReference>
<dbReference type="GO" id="GO:0030246">
    <property type="term" value="F:carbohydrate binding"/>
    <property type="evidence" value="ECO:0007669"/>
    <property type="project" value="UniProtKB-KW"/>
</dbReference>
<dbReference type="PANTHER" id="PTHR10963:SF22">
    <property type="entry name" value="GLYCOSIDASE CRH2-RELATED"/>
    <property type="match status" value="1"/>
</dbReference>
<dbReference type="GO" id="GO:0004553">
    <property type="term" value="F:hydrolase activity, hydrolyzing O-glycosyl compounds"/>
    <property type="evidence" value="ECO:0007669"/>
    <property type="project" value="InterPro"/>
</dbReference>
<keyword evidence="9" id="KW-0430">Lectin</keyword>
<evidence type="ECO:0000256" key="1">
    <source>
        <dbReference type="ARBA" id="ARBA00022669"/>
    </source>
</evidence>
<feature type="domain" description="GH16" evidence="8">
    <location>
        <begin position="84"/>
        <end position="298"/>
    </location>
</feature>
<feature type="disulfide bond" evidence="5">
    <location>
        <begin position="44"/>
        <end position="58"/>
    </location>
</feature>
<name>A0A316VVQ2_9BASI</name>
<evidence type="ECO:0000256" key="6">
    <source>
        <dbReference type="SAM" id="SignalP"/>
    </source>
</evidence>
<evidence type="ECO:0000256" key="5">
    <source>
        <dbReference type="PROSITE-ProRule" id="PRU00261"/>
    </source>
</evidence>
<reference evidence="9 10" key="1">
    <citation type="journal article" date="2018" name="Mol. Biol. Evol.">
        <title>Broad Genomic Sampling Reveals a Smut Pathogenic Ancestry of the Fungal Clade Ustilaginomycotina.</title>
        <authorList>
            <person name="Kijpornyongpan T."/>
            <person name="Mondo S.J."/>
            <person name="Barry K."/>
            <person name="Sandor L."/>
            <person name="Lee J."/>
            <person name="Lipzen A."/>
            <person name="Pangilinan J."/>
            <person name="LaButti K."/>
            <person name="Hainaut M."/>
            <person name="Henrissat B."/>
            <person name="Grigoriev I.V."/>
            <person name="Spatafora J.W."/>
            <person name="Aime M.C."/>
        </authorList>
    </citation>
    <scope>NUCLEOTIDE SEQUENCE [LARGE SCALE GENOMIC DNA]</scope>
    <source>
        <strain evidence="9 10">MCA 4658</strain>
    </source>
</reference>
<dbReference type="Pfam" id="PF00722">
    <property type="entry name" value="Glyco_hydro_16"/>
    <property type="match status" value="1"/>
</dbReference>
<dbReference type="GO" id="GO:0009277">
    <property type="term" value="C:fungal-type cell wall"/>
    <property type="evidence" value="ECO:0007669"/>
    <property type="project" value="TreeGrafter"/>
</dbReference>
<proteinExistence type="predicted"/>
<dbReference type="InterPro" id="IPR036861">
    <property type="entry name" value="Endochitinase-like_sf"/>
</dbReference>
<evidence type="ECO:0000313" key="10">
    <source>
        <dbReference type="Proteomes" id="UP000245783"/>
    </source>
</evidence>
<dbReference type="Proteomes" id="UP000245783">
    <property type="component" value="Unassembled WGS sequence"/>
</dbReference>
<dbReference type="InterPro" id="IPR050546">
    <property type="entry name" value="Glycosyl_Hydrlase_16"/>
</dbReference>
<dbReference type="InParanoid" id="A0A316VVQ2"/>
<dbReference type="Gene3D" id="2.60.120.200">
    <property type="match status" value="1"/>
</dbReference>
<protein>
    <submittedName>
        <fullName evidence="9">Concanavalin A-like lectin/glucanase</fullName>
    </submittedName>
</protein>
<dbReference type="RefSeq" id="XP_025368682.1">
    <property type="nucleotide sequence ID" value="XM_025510661.1"/>
</dbReference>
<dbReference type="GeneID" id="37032531"/>
<dbReference type="PROSITE" id="PS50941">
    <property type="entry name" value="CHIT_BIND_I_2"/>
    <property type="match status" value="1"/>
</dbReference>
<dbReference type="SUPFAM" id="SSF49899">
    <property type="entry name" value="Concanavalin A-like lectins/glucanases"/>
    <property type="match status" value="1"/>
</dbReference>
<dbReference type="AlphaFoldDB" id="A0A316VVQ2"/>
<evidence type="ECO:0000256" key="2">
    <source>
        <dbReference type="ARBA" id="ARBA00022729"/>
    </source>
</evidence>
<dbReference type="InterPro" id="IPR013320">
    <property type="entry name" value="ConA-like_dom_sf"/>
</dbReference>